<dbReference type="RefSeq" id="WP_329414790.1">
    <property type="nucleotide sequence ID" value="NZ_CP109441.1"/>
</dbReference>
<keyword evidence="6" id="KW-1185">Reference proteome</keyword>
<dbReference type="Pfam" id="PF14011">
    <property type="entry name" value="ESX-1_EspG"/>
    <property type="match status" value="1"/>
</dbReference>
<evidence type="ECO:0000313" key="5">
    <source>
        <dbReference type="EMBL" id="WUV50020.1"/>
    </source>
</evidence>
<dbReference type="InterPro" id="IPR025734">
    <property type="entry name" value="EspG"/>
</dbReference>
<evidence type="ECO:0000256" key="2">
    <source>
        <dbReference type="ARBA" id="ARBA00006411"/>
    </source>
</evidence>
<dbReference type="Proteomes" id="UP001432062">
    <property type="component" value="Chromosome"/>
</dbReference>
<proteinExistence type="inferred from homology"/>
<keyword evidence="3" id="KW-0963">Cytoplasm</keyword>
<gene>
    <name evidence="5" type="ORF">OG563_18580</name>
</gene>
<organism evidence="5 6">
    <name type="scientific">Nocardia vinacea</name>
    <dbReference type="NCBI Taxonomy" id="96468"/>
    <lineage>
        <taxon>Bacteria</taxon>
        <taxon>Bacillati</taxon>
        <taxon>Actinomycetota</taxon>
        <taxon>Actinomycetes</taxon>
        <taxon>Mycobacteriales</taxon>
        <taxon>Nocardiaceae</taxon>
        <taxon>Nocardia</taxon>
    </lineage>
</organism>
<comment type="similarity">
    <text evidence="2">Belongs to the EspG family.</text>
</comment>
<protein>
    <submittedName>
        <fullName evidence="5">ESX secretion-associated protein EspG</fullName>
    </submittedName>
</protein>
<accession>A0ABZ1Z6F2</accession>
<keyword evidence="4" id="KW-0143">Chaperone</keyword>
<reference evidence="5" key="1">
    <citation type="submission" date="2022-10" db="EMBL/GenBank/DDBJ databases">
        <title>The complete genomes of actinobacterial strains from the NBC collection.</title>
        <authorList>
            <person name="Joergensen T.S."/>
            <person name="Alvarez Arevalo M."/>
            <person name="Sterndorff E.B."/>
            <person name="Faurdal D."/>
            <person name="Vuksanovic O."/>
            <person name="Mourched A.-S."/>
            <person name="Charusanti P."/>
            <person name="Shaw S."/>
            <person name="Blin K."/>
            <person name="Weber T."/>
        </authorList>
    </citation>
    <scope>NUCLEOTIDE SEQUENCE</scope>
    <source>
        <strain evidence="5">NBC_01482</strain>
    </source>
</reference>
<sequence length="276" mass="29697">MTVLGTSGGPSALEAVVLSPDEIQFLRKKLDLDDLPVVLNAYARFDSVPAHQAAMASAAESLEQRDLLIDNGVQPDLEDRLRVLNRPQWIVTMRLIVEGYVSRFCLAKSDDLSVVALRGQDSYVIDEVGIDLAGTVIAALGTAPPLELYGMNAPTEELATIFEDVGDAAATAERLAKVGNPAQDAQTLASAVVEIHSHAQISAVLYGDGTRDIVDKHIAVFNTRNGRFISTASVADDGTKWSSLASGTPARLRAAVEDLIHSLPEREEFPRNPRLE</sequence>
<evidence type="ECO:0000313" key="6">
    <source>
        <dbReference type="Proteomes" id="UP001432062"/>
    </source>
</evidence>
<evidence type="ECO:0000256" key="1">
    <source>
        <dbReference type="ARBA" id="ARBA00004496"/>
    </source>
</evidence>
<evidence type="ECO:0000256" key="3">
    <source>
        <dbReference type="ARBA" id="ARBA00022490"/>
    </source>
</evidence>
<dbReference type="EMBL" id="CP109441">
    <property type="protein sequence ID" value="WUV50020.1"/>
    <property type="molecule type" value="Genomic_DNA"/>
</dbReference>
<evidence type="ECO:0000256" key="4">
    <source>
        <dbReference type="ARBA" id="ARBA00023186"/>
    </source>
</evidence>
<name>A0ABZ1Z6F2_9NOCA</name>
<comment type="subcellular location">
    <subcellularLocation>
        <location evidence="1">Cytoplasm</location>
    </subcellularLocation>
</comment>